<organism evidence="4 5">
    <name type="scientific">Streptomyces lividans 1326</name>
    <dbReference type="NCBI Taxonomy" id="1200984"/>
    <lineage>
        <taxon>Bacteria</taxon>
        <taxon>Bacillati</taxon>
        <taxon>Actinomycetota</taxon>
        <taxon>Actinomycetes</taxon>
        <taxon>Kitasatosporales</taxon>
        <taxon>Streptomycetaceae</taxon>
        <taxon>Streptomyces</taxon>
    </lineage>
</organism>
<evidence type="ECO:0000256" key="1">
    <source>
        <dbReference type="ARBA" id="ARBA00006484"/>
    </source>
</evidence>
<dbReference type="InterPro" id="IPR036291">
    <property type="entry name" value="NAD(P)-bd_dom_sf"/>
</dbReference>
<dbReference type="PRINTS" id="PR00081">
    <property type="entry name" value="GDHRDH"/>
</dbReference>
<name>A0A7U9DTV7_STRLI</name>
<dbReference type="InterPro" id="IPR051911">
    <property type="entry name" value="SDR_oxidoreductase"/>
</dbReference>
<dbReference type="Gene3D" id="3.40.50.720">
    <property type="entry name" value="NAD(P)-binding Rossmann-like Domain"/>
    <property type="match status" value="1"/>
</dbReference>
<dbReference type="Proteomes" id="UP000014062">
    <property type="component" value="Chromosome"/>
</dbReference>
<reference evidence="5" key="1">
    <citation type="journal article" date="2013" name="Genome Biol. Evol.">
        <title>The genome sequence of Streptomyces lividans 66 reveals a novel tRNA-dependent peptide biosynthetic system within a metal-related genomic island.</title>
        <authorList>
            <person name="Cruz-Morales P."/>
            <person name="Vijgenboom E."/>
            <person name="Iruegas-Bocardo F."/>
            <person name="Girard G."/>
            <person name="Yanez-Guerra L.A."/>
            <person name="Ramos-Aboites H.E."/>
            <person name="Pernodet J.L."/>
            <person name="Anne J."/>
            <person name="van Wezel G.P."/>
            <person name="Barona-Gomez F."/>
        </authorList>
    </citation>
    <scope>NUCLEOTIDE SEQUENCE [LARGE SCALE GENOMIC DNA]</scope>
    <source>
        <strain evidence="5">1326</strain>
    </source>
</reference>
<dbReference type="PANTHER" id="PTHR43976:SF16">
    <property type="entry name" value="SHORT-CHAIN DEHYDROGENASE_REDUCTASE FAMILY PROTEIN"/>
    <property type="match status" value="1"/>
</dbReference>
<dbReference type="GO" id="GO:0004316">
    <property type="term" value="F:3-oxoacyl-[acyl-carrier-protein] reductase (NADPH) activity"/>
    <property type="evidence" value="ECO:0007669"/>
    <property type="project" value="UniProtKB-EC"/>
</dbReference>
<protein>
    <submittedName>
        <fullName evidence="4">3-oxoacyl-(Acyl-carrier protein) reductase</fullName>
        <ecNumber evidence="4">1.1.1.100</ecNumber>
    </submittedName>
</protein>
<dbReference type="PANTHER" id="PTHR43976">
    <property type="entry name" value="SHORT CHAIN DEHYDROGENASE"/>
    <property type="match status" value="1"/>
</dbReference>
<dbReference type="Pfam" id="PF00106">
    <property type="entry name" value="adh_short"/>
    <property type="match status" value="1"/>
</dbReference>
<dbReference type="InterPro" id="IPR020904">
    <property type="entry name" value="Sc_DH/Rdtase_CS"/>
</dbReference>
<accession>A0A7U9DTV7</accession>
<dbReference type="PRINTS" id="PR00080">
    <property type="entry name" value="SDRFAMILY"/>
</dbReference>
<keyword evidence="2 4" id="KW-0560">Oxidoreductase</keyword>
<proteinExistence type="inferred from homology"/>
<dbReference type="InterPro" id="IPR002347">
    <property type="entry name" value="SDR_fam"/>
</dbReference>
<dbReference type="PROSITE" id="PS00061">
    <property type="entry name" value="ADH_SHORT"/>
    <property type="match status" value="1"/>
</dbReference>
<dbReference type="NCBIfam" id="NF004824">
    <property type="entry name" value="PRK06180.1"/>
    <property type="match status" value="1"/>
</dbReference>
<comment type="similarity">
    <text evidence="1 3">Belongs to the short-chain dehydrogenases/reductases (SDR) family.</text>
</comment>
<evidence type="ECO:0000256" key="3">
    <source>
        <dbReference type="RuleBase" id="RU000363"/>
    </source>
</evidence>
<dbReference type="CDD" id="cd05374">
    <property type="entry name" value="17beta-HSD-like_SDR_c"/>
    <property type="match status" value="1"/>
</dbReference>
<sequence length="295" mass="30855">MDEGGWRRNKATEETEGVGMNKVWLITGASSGFGRAIAEAALADGDVVVGAARRPEALDDLVAAHPDQMEALRLDVADTAAAGDAVRDVVARHGRVDVLVNNAGRTHVGALEETGEDELRALFDVHVFGPAALTRAVLPSMRERRSGAIVQMSSMGGQMSFAGFSAYSGTKFALEGMSEGLADEVRDFGIKVLIVEPGSFRTGLFEAGNAGISADSGVYAKVGETRGMIAAGDGSQPGDPARAAAVIRAALAAEHTPLRLPLGADGVTAVLGHLDRVREEVETWEKQTRATAFDD</sequence>
<evidence type="ECO:0000256" key="2">
    <source>
        <dbReference type="ARBA" id="ARBA00023002"/>
    </source>
</evidence>
<gene>
    <name evidence="4" type="ORF">SLI_5374</name>
</gene>
<dbReference type="SUPFAM" id="SSF51735">
    <property type="entry name" value="NAD(P)-binding Rossmann-fold domains"/>
    <property type="match status" value="1"/>
</dbReference>
<dbReference type="EMBL" id="CM001889">
    <property type="protein sequence ID" value="EOY50082.1"/>
    <property type="molecule type" value="Genomic_DNA"/>
</dbReference>
<evidence type="ECO:0000313" key="4">
    <source>
        <dbReference type="EMBL" id="EOY50082.1"/>
    </source>
</evidence>
<dbReference type="AlphaFoldDB" id="A0A7U9DTV7"/>
<evidence type="ECO:0000313" key="5">
    <source>
        <dbReference type="Proteomes" id="UP000014062"/>
    </source>
</evidence>
<dbReference type="EC" id="1.1.1.100" evidence="4"/>